<dbReference type="Pfam" id="PF12833">
    <property type="entry name" value="HTH_18"/>
    <property type="match status" value="1"/>
</dbReference>
<dbReference type="Gene3D" id="1.10.10.60">
    <property type="entry name" value="Homeodomain-like"/>
    <property type="match status" value="1"/>
</dbReference>
<dbReference type="SMART" id="SM00342">
    <property type="entry name" value="HTH_ARAC"/>
    <property type="match status" value="1"/>
</dbReference>
<evidence type="ECO:0000259" key="4">
    <source>
        <dbReference type="PROSITE" id="PS01124"/>
    </source>
</evidence>
<organism evidence="5">
    <name type="scientific">hydrothermal vent metagenome</name>
    <dbReference type="NCBI Taxonomy" id="652676"/>
    <lineage>
        <taxon>unclassified sequences</taxon>
        <taxon>metagenomes</taxon>
        <taxon>ecological metagenomes</taxon>
    </lineage>
</organism>
<dbReference type="PROSITE" id="PS00041">
    <property type="entry name" value="HTH_ARAC_FAMILY_1"/>
    <property type="match status" value="1"/>
</dbReference>
<sequence length="327" mass="37922">MENALFQSGLVVASPTLSCEEAVAYSVGWDAEVKQTQKRNRLLMQVSGFHTPHIQFGSTYYNAPFLVRGFCPKKSVVIAYNHTQGIVNYRNQRLVQNELLLLTRDEELDLIISDRNTTFTIAIDEAYFHKIFFDYYGMEFDGHTKKRLLLESSREDAFLVFLQFWIDYFLSHDKEILLPSDYEKIEEEIVHALFGFIVVNGKSTRSENNILKEARGILERSLELDFTLSETAKYLGVSQRTLEYTFKHNIGMTPKNYLQILRLYAICHELKSADPHETKVSDIALKYAFYHMGHFSSEYKKLFGELPIETLRNISSKKQHFGGFAIF</sequence>
<dbReference type="EMBL" id="FPHK01000001">
    <property type="protein sequence ID" value="SFV52277.1"/>
    <property type="molecule type" value="Genomic_DNA"/>
</dbReference>
<dbReference type="PROSITE" id="PS01124">
    <property type="entry name" value="HTH_ARAC_FAMILY_2"/>
    <property type="match status" value="1"/>
</dbReference>
<dbReference type="GO" id="GO:0003700">
    <property type="term" value="F:DNA-binding transcription factor activity"/>
    <property type="evidence" value="ECO:0007669"/>
    <property type="project" value="InterPro"/>
</dbReference>
<evidence type="ECO:0000256" key="3">
    <source>
        <dbReference type="ARBA" id="ARBA00023163"/>
    </source>
</evidence>
<dbReference type="InterPro" id="IPR050204">
    <property type="entry name" value="AraC_XylS_family_regulators"/>
</dbReference>
<accession>A0A1W1BFK0</accession>
<reference evidence="5" key="1">
    <citation type="submission" date="2016-10" db="EMBL/GenBank/DDBJ databases">
        <authorList>
            <person name="de Groot N.N."/>
        </authorList>
    </citation>
    <scope>NUCLEOTIDE SEQUENCE</scope>
</reference>
<proteinExistence type="predicted"/>
<dbReference type="InterPro" id="IPR018062">
    <property type="entry name" value="HTH_AraC-typ_CS"/>
</dbReference>
<name>A0A1W1BFK0_9ZZZZ</name>
<evidence type="ECO:0000313" key="5">
    <source>
        <dbReference type="EMBL" id="SFV52277.1"/>
    </source>
</evidence>
<dbReference type="SUPFAM" id="SSF46689">
    <property type="entry name" value="Homeodomain-like"/>
    <property type="match status" value="1"/>
</dbReference>
<dbReference type="AlphaFoldDB" id="A0A1W1BFK0"/>
<gene>
    <name evidence="5" type="ORF">MNB_SM-6-952</name>
</gene>
<dbReference type="InterPro" id="IPR018060">
    <property type="entry name" value="HTH_AraC"/>
</dbReference>
<dbReference type="PANTHER" id="PTHR46796">
    <property type="entry name" value="HTH-TYPE TRANSCRIPTIONAL ACTIVATOR RHAS-RELATED"/>
    <property type="match status" value="1"/>
</dbReference>
<dbReference type="GO" id="GO:0043565">
    <property type="term" value="F:sequence-specific DNA binding"/>
    <property type="evidence" value="ECO:0007669"/>
    <property type="project" value="InterPro"/>
</dbReference>
<dbReference type="PANTHER" id="PTHR46796:SF12">
    <property type="entry name" value="HTH-TYPE DNA-BINDING TRANSCRIPTIONAL ACTIVATOR EUTR"/>
    <property type="match status" value="1"/>
</dbReference>
<dbReference type="InterPro" id="IPR009057">
    <property type="entry name" value="Homeodomain-like_sf"/>
</dbReference>
<evidence type="ECO:0000256" key="1">
    <source>
        <dbReference type="ARBA" id="ARBA00023015"/>
    </source>
</evidence>
<feature type="domain" description="HTH araC/xylS-type" evidence="4">
    <location>
        <begin position="212"/>
        <end position="313"/>
    </location>
</feature>
<keyword evidence="2" id="KW-0238">DNA-binding</keyword>
<keyword evidence="1" id="KW-0805">Transcription regulation</keyword>
<evidence type="ECO:0000256" key="2">
    <source>
        <dbReference type="ARBA" id="ARBA00023125"/>
    </source>
</evidence>
<keyword evidence="3" id="KW-0804">Transcription</keyword>
<protein>
    <submittedName>
        <fullName evidence="5">Transcriptional regulator, AraC family</fullName>
    </submittedName>
</protein>